<dbReference type="EMBL" id="UXHF01000031">
    <property type="protein sequence ID" value="VDC50194.1"/>
    <property type="molecule type" value="Genomic_DNA"/>
</dbReference>
<protein>
    <submittedName>
        <fullName evidence="4">HTH-type transcriptional activator RhaS</fullName>
    </submittedName>
</protein>
<dbReference type="Pfam" id="PF12833">
    <property type="entry name" value="HTH_18"/>
    <property type="match status" value="1"/>
</dbReference>
<dbReference type="InterPro" id="IPR018060">
    <property type="entry name" value="HTH_AraC"/>
</dbReference>
<accession>A0A7Z9C6T1</accession>
<evidence type="ECO:0000256" key="1">
    <source>
        <dbReference type="ARBA" id="ARBA00023015"/>
    </source>
</evidence>
<evidence type="ECO:0000256" key="2">
    <source>
        <dbReference type="ARBA" id="ARBA00023163"/>
    </source>
</evidence>
<dbReference type="SMART" id="SM00342">
    <property type="entry name" value="HTH_ARAC"/>
    <property type="match status" value="1"/>
</dbReference>
<keyword evidence="1" id="KW-0805">Transcription regulation</keyword>
<feature type="domain" description="HTH araC/xylS-type" evidence="3">
    <location>
        <begin position="188"/>
        <end position="286"/>
    </location>
</feature>
<dbReference type="InterPro" id="IPR009594">
    <property type="entry name" value="Tscrpt_reg_HTH_AraC_N"/>
</dbReference>
<gene>
    <name evidence="4" type="primary">rhaS</name>
    <name evidence="4" type="ORF">BREV_BREV_01764</name>
</gene>
<sequence>MDMSLLPEMSAIVARHAPPDLSRSAVPGLRLYGSDAPTRMVSVGYEPMLCLVVSGGKQTILGETVFSYRAGDCLVVSAELPVCGSIIEAPYRALSFDLNPATIASLMVEIGAPAASDPSPPSGIHVTQLEDELLEPMARLLRLLDRPHEIAVMTPMIERELVWRLLHSRHAATVRQIGSAESRLSGVSRAINWIRAHYAEPMRLEALSDLAGMSRSTFHRHFRTVTTMSPLQFQKQVRLQQARARLLSGADGAAETGFAVGYDSPSQFSREYARQFGLPPGRDAARMRETLAVEGLAGIRAA</sequence>
<organism evidence="4 5">
    <name type="scientific">Brevundimonas mediterranea</name>
    <dbReference type="NCBI Taxonomy" id="74329"/>
    <lineage>
        <taxon>Bacteria</taxon>
        <taxon>Pseudomonadati</taxon>
        <taxon>Pseudomonadota</taxon>
        <taxon>Alphaproteobacteria</taxon>
        <taxon>Caulobacterales</taxon>
        <taxon>Caulobacteraceae</taxon>
        <taxon>Brevundimonas</taxon>
    </lineage>
</organism>
<evidence type="ECO:0000313" key="4">
    <source>
        <dbReference type="EMBL" id="VDC50194.1"/>
    </source>
</evidence>
<evidence type="ECO:0000259" key="3">
    <source>
        <dbReference type="PROSITE" id="PS01124"/>
    </source>
</evidence>
<evidence type="ECO:0000313" key="5">
    <source>
        <dbReference type="Proteomes" id="UP000289220"/>
    </source>
</evidence>
<name>A0A7Z9C6T1_9CAUL</name>
<dbReference type="PANTHER" id="PTHR43436:SF1">
    <property type="entry name" value="TRANSCRIPTIONAL REGULATORY PROTEIN"/>
    <property type="match status" value="1"/>
</dbReference>
<dbReference type="Pfam" id="PF06719">
    <property type="entry name" value="AraC_N"/>
    <property type="match status" value="1"/>
</dbReference>
<keyword evidence="2" id="KW-0804">Transcription</keyword>
<reference evidence="4 5" key="1">
    <citation type="submission" date="2018-11" db="EMBL/GenBank/DDBJ databases">
        <authorList>
            <person name="Peiro R."/>
            <person name="Begona"/>
            <person name="Cbmso G."/>
            <person name="Lopez M."/>
            <person name="Gonzalez S."/>
            <person name="Sacristan E."/>
            <person name="Castillo E."/>
        </authorList>
    </citation>
    <scope>NUCLEOTIDE SEQUENCE [LARGE SCALE GENOMIC DNA]</scope>
    <source>
        <strain evidence="4">Brev_genome</strain>
    </source>
</reference>
<dbReference type="Proteomes" id="UP000289220">
    <property type="component" value="Unassembled WGS sequence"/>
</dbReference>
<dbReference type="PROSITE" id="PS01124">
    <property type="entry name" value="HTH_ARAC_FAMILY_2"/>
    <property type="match status" value="1"/>
</dbReference>
<dbReference type="InterPro" id="IPR009057">
    <property type="entry name" value="Homeodomain-like_sf"/>
</dbReference>
<proteinExistence type="predicted"/>
<dbReference type="PANTHER" id="PTHR43436">
    <property type="entry name" value="ARAC-FAMILY TRANSCRIPTIONAL REGULATOR"/>
    <property type="match status" value="1"/>
</dbReference>
<dbReference type="SUPFAM" id="SSF46689">
    <property type="entry name" value="Homeodomain-like"/>
    <property type="match status" value="2"/>
</dbReference>
<dbReference type="GO" id="GO:0003700">
    <property type="term" value="F:DNA-binding transcription factor activity"/>
    <property type="evidence" value="ECO:0007669"/>
    <property type="project" value="InterPro"/>
</dbReference>
<dbReference type="GO" id="GO:0043565">
    <property type="term" value="F:sequence-specific DNA binding"/>
    <property type="evidence" value="ECO:0007669"/>
    <property type="project" value="InterPro"/>
</dbReference>
<comment type="caution">
    <text evidence="4">The sequence shown here is derived from an EMBL/GenBank/DDBJ whole genome shotgun (WGS) entry which is preliminary data.</text>
</comment>
<dbReference type="AlphaFoldDB" id="A0A7Z9C6T1"/>
<keyword evidence="5" id="KW-1185">Reference proteome</keyword>
<dbReference type="Gene3D" id="1.10.10.60">
    <property type="entry name" value="Homeodomain-like"/>
    <property type="match status" value="2"/>
</dbReference>